<dbReference type="PANTHER" id="PTHR43116:SF3">
    <property type="entry name" value="CLASS I PEPTIDE CHAIN RELEASE FACTOR"/>
    <property type="match status" value="1"/>
</dbReference>
<keyword evidence="3 4" id="KW-0648">Protein biosynthesis</keyword>
<protein>
    <recommendedName>
        <fullName evidence="4 5">Peptide chain release factor 2</fullName>
        <shortName evidence="4">RF-2</shortName>
    </recommendedName>
</protein>
<dbReference type="Pfam" id="PF00472">
    <property type="entry name" value="RF-1"/>
    <property type="match status" value="1"/>
</dbReference>
<feature type="domain" description="Prokaryotic-type class I peptide chain release factors" evidence="6">
    <location>
        <begin position="227"/>
        <end position="243"/>
    </location>
</feature>
<comment type="function">
    <text evidence="4">Peptide chain release factor 2 directs the termination of translation in response to the peptide chain termination codons UGA and UAA.</text>
</comment>
<name>A0A2G9EHB6_9FUSO</name>
<comment type="similarity">
    <text evidence="1 4">Belongs to the prokaryotic/mitochondrial release factor family.</text>
</comment>
<evidence type="ECO:0000313" key="7">
    <source>
        <dbReference type="EMBL" id="ATV58756.1"/>
    </source>
</evidence>
<keyword evidence="4" id="KW-0963">Cytoplasm</keyword>
<evidence type="ECO:0000256" key="3">
    <source>
        <dbReference type="ARBA" id="ARBA00022917"/>
    </source>
</evidence>
<dbReference type="GO" id="GO:0005737">
    <property type="term" value="C:cytoplasm"/>
    <property type="evidence" value="ECO:0007669"/>
    <property type="project" value="UniProtKB-SubCell"/>
</dbReference>
<dbReference type="Proteomes" id="UP000230056">
    <property type="component" value="Chromosome"/>
</dbReference>
<dbReference type="EMBL" id="PEQY01000001">
    <property type="protein sequence ID" value="PIM80337.1"/>
    <property type="molecule type" value="Genomic_DNA"/>
</dbReference>
<evidence type="ECO:0000256" key="2">
    <source>
        <dbReference type="ARBA" id="ARBA00022481"/>
    </source>
</evidence>
<gene>
    <name evidence="4" type="primary">prfB</name>
    <name evidence="8" type="ORF">CTM71_08140</name>
    <name evidence="7" type="ORF">CTM72_02720</name>
</gene>
<dbReference type="InterPro" id="IPR005139">
    <property type="entry name" value="PCRF"/>
</dbReference>
<dbReference type="NCBIfam" id="TIGR00020">
    <property type="entry name" value="prfB"/>
    <property type="match status" value="1"/>
</dbReference>
<evidence type="ECO:0000313" key="8">
    <source>
        <dbReference type="EMBL" id="PIM80337.1"/>
    </source>
</evidence>
<sequence>MIVLGGLFDLEKRKTTIKDLEKLTFEDGFWSDKRKSSEIIKNMNFEKNIVSRYEKLATEVEDEEVLIDFVESGETSFENELIEKHKTLKYDIEEFEVNLLLDGEYDMNNAIVTIHSGAGGTEACDWADMLYRMYLRWCNLKNYKVSELDFMEGDSVGVKSVTFLVEGINAYGYLKSEKGVHRLVRISPFDANKKRHTSFASVEVVPEVDDNVEVEINPADIRIDTYRASGAGGQHVNMTDSAVRITHFPTGVVVTCQKERSQLSNRETAMKMLKSKLLEIELKKKEEEMKKIQGEQTDIGWGNQIRSYVFQPYALVKDHRTNTEIGNVKAVMDGSIDDFINSYLKWIKNN</sequence>
<evidence type="ECO:0000256" key="5">
    <source>
        <dbReference type="NCBIfam" id="TIGR00020"/>
    </source>
</evidence>
<comment type="PTM">
    <text evidence="4">Methylated by PrmC. Methylation increases the termination efficiency of RF2.</text>
</comment>
<dbReference type="Pfam" id="PF03462">
    <property type="entry name" value="PCRF"/>
    <property type="match status" value="1"/>
</dbReference>
<evidence type="ECO:0000256" key="1">
    <source>
        <dbReference type="ARBA" id="ARBA00010835"/>
    </source>
</evidence>
<dbReference type="Gene3D" id="1.20.58.410">
    <property type="entry name" value="Release factor"/>
    <property type="match status" value="1"/>
</dbReference>
<reference evidence="8 9" key="1">
    <citation type="submission" date="2017-11" db="EMBL/GenBank/DDBJ databases">
        <title>Genome sequencing of Fusobacterium periodonticum KCOM 1259.</title>
        <authorList>
            <person name="Kook J.-K."/>
            <person name="Park S.-N."/>
            <person name="Lim Y.K."/>
        </authorList>
    </citation>
    <scope>NUCLEOTIDE SEQUENCE [LARGE SCALE GENOMIC DNA]</scope>
    <source>
        <strain evidence="8 9">KCOM 1259</strain>
    </source>
</reference>
<evidence type="ECO:0000313" key="9">
    <source>
        <dbReference type="Proteomes" id="UP000229011"/>
    </source>
</evidence>
<proteinExistence type="inferred from homology"/>
<dbReference type="Gene3D" id="3.30.160.20">
    <property type="match status" value="1"/>
</dbReference>
<evidence type="ECO:0000259" key="6">
    <source>
        <dbReference type="PROSITE" id="PS00745"/>
    </source>
</evidence>
<dbReference type="SMART" id="SM00937">
    <property type="entry name" value="PCRF"/>
    <property type="match status" value="1"/>
</dbReference>
<evidence type="ECO:0000313" key="10">
    <source>
        <dbReference type="Proteomes" id="UP000230056"/>
    </source>
</evidence>
<dbReference type="Proteomes" id="UP000229011">
    <property type="component" value="Unassembled WGS sequence"/>
</dbReference>
<dbReference type="EMBL" id="CP024699">
    <property type="protein sequence ID" value="ATV58756.1"/>
    <property type="molecule type" value="Genomic_DNA"/>
</dbReference>
<dbReference type="HAMAP" id="MF_00094">
    <property type="entry name" value="Rel_fac_2"/>
    <property type="match status" value="1"/>
</dbReference>
<feature type="modified residue" description="N5-methylglutamine" evidence="4">
    <location>
        <position position="234"/>
    </location>
</feature>
<keyword evidence="2 4" id="KW-0488">Methylation</keyword>
<dbReference type="InterPro" id="IPR045853">
    <property type="entry name" value="Pep_chain_release_fac_I_sf"/>
</dbReference>
<dbReference type="InterPro" id="IPR000352">
    <property type="entry name" value="Pep_chain_release_fac_I"/>
</dbReference>
<dbReference type="InterPro" id="IPR004374">
    <property type="entry name" value="PrfB"/>
</dbReference>
<evidence type="ECO:0000256" key="4">
    <source>
        <dbReference type="HAMAP-Rule" id="MF_00094"/>
    </source>
</evidence>
<comment type="subcellular location">
    <subcellularLocation>
        <location evidence="4">Cytoplasm</location>
    </subcellularLocation>
</comment>
<reference evidence="7 10" key="2">
    <citation type="submission" date="2017-11" db="EMBL/GenBank/DDBJ databases">
        <title>Genome sequencing of Fusobacterium periodonticum KCOM 1261.</title>
        <authorList>
            <person name="Kook J.-K."/>
            <person name="Park S.-N."/>
            <person name="Lim Y.K."/>
        </authorList>
    </citation>
    <scope>NUCLEOTIDE SEQUENCE [LARGE SCALE GENOMIC DNA]</scope>
    <source>
        <strain evidence="7 10">KCOM 1261</strain>
    </source>
</reference>
<dbReference type="Gene3D" id="3.30.70.1660">
    <property type="match status" value="1"/>
</dbReference>
<accession>A0A2G9EHB6</accession>
<dbReference type="FunFam" id="3.30.160.20:FF:000010">
    <property type="entry name" value="Peptide chain release factor 2"/>
    <property type="match status" value="1"/>
</dbReference>
<organism evidence="8 9">
    <name type="scientific">Fusobacterium pseudoperiodonticum</name>
    <dbReference type="NCBI Taxonomy" id="2663009"/>
    <lineage>
        <taxon>Bacteria</taxon>
        <taxon>Fusobacteriati</taxon>
        <taxon>Fusobacteriota</taxon>
        <taxon>Fusobacteriia</taxon>
        <taxon>Fusobacteriales</taxon>
        <taxon>Fusobacteriaceae</taxon>
        <taxon>Fusobacterium</taxon>
    </lineage>
</organism>
<dbReference type="GO" id="GO:0016149">
    <property type="term" value="F:translation release factor activity, codon specific"/>
    <property type="evidence" value="ECO:0007669"/>
    <property type="project" value="UniProtKB-UniRule"/>
</dbReference>
<dbReference type="PANTHER" id="PTHR43116">
    <property type="entry name" value="PEPTIDE CHAIN RELEASE FACTOR 2"/>
    <property type="match status" value="1"/>
</dbReference>
<dbReference type="AlphaFoldDB" id="A0A2G9EHB6"/>
<dbReference type="PROSITE" id="PS00745">
    <property type="entry name" value="RF_PROK_I"/>
    <property type="match status" value="1"/>
</dbReference>
<dbReference type="SUPFAM" id="SSF75620">
    <property type="entry name" value="Release factor"/>
    <property type="match status" value="1"/>
</dbReference>